<dbReference type="PANTHER" id="PTHR48098">
    <property type="entry name" value="ENTEROCHELIN ESTERASE-RELATED"/>
    <property type="match status" value="1"/>
</dbReference>
<evidence type="ECO:0000256" key="2">
    <source>
        <dbReference type="SAM" id="Coils"/>
    </source>
</evidence>
<dbReference type="InterPro" id="IPR019734">
    <property type="entry name" value="TPR_rpt"/>
</dbReference>
<reference evidence="3" key="2">
    <citation type="submission" date="2020-09" db="EMBL/GenBank/DDBJ databases">
        <authorList>
            <person name="Sun Q."/>
            <person name="Kim S."/>
        </authorList>
    </citation>
    <scope>NUCLEOTIDE SEQUENCE</scope>
    <source>
        <strain evidence="3">KCTC 42731</strain>
    </source>
</reference>
<feature type="coiled-coil region" evidence="2">
    <location>
        <begin position="345"/>
        <end position="372"/>
    </location>
</feature>
<protein>
    <recommendedName>
        <fullName evidence="5">Tetratricopeptide repeat protein</fullName>
    </recommendedName>
</protein>
<dbReference type="Gene3D" id="1.25.40.10">
    <property type="entry name" value="Tetratricopeptide repeat domain"/>
    <property type="match status" value="1"/>
</dbReference>
<dbReference type="Proteomes" id="UP000623842">
    <property type="component" value="Unassembled WGS sequence"/>
</dbReference>
<feature type="repeat" description="TPR" evidence="1">
    <location>
        <begin position="332"/>
        <end position="365"/>
    </location>
</feature>
<keyword evidence="2" id="KW-0175">Coiled coil</keyword>
<dbReference type="SUPFAM" id="SSF53474">
    <property type="entry name" value="alpha/beta-Hydrolases"/>
    <property type="match status" value="1"/>
</dbReference>
<keyword evidence="4" id="KW-1185">Reference proteome</keyword>
<dbReference type="AlphaFoldDB" id="A0A919BN25"/>
<dbReference type="Gene3D" id="3.40.50.1820">
    <property type="entry name" value="alpha/beta hydrolase"/>
    <property type="match status" value="1"/>
</dbReference>
<dbReference type="EMBL" id="BNCK01000008">
    <property type="protein sequence ID" value="GHG01372.1"/>
    <property type="molecule type" value="Genomic_DNA"/>
</dbReference>
<dbReference type="InterPro" id="IPR000801">
    <property type="entry name" value="Esterase-like"/>
</dbReference>
<dbReference type="RefSeq" id="WP_189772803.1">
    <property type="nucleotide sequence ID" value="NZ_BNCK01000008.1"/>
</dbReference>
<name>A0A919BN25_9GAMM</name>
<dbReference type="Pfam" id="PF00756">
    <property type="entry name" value="Esterase"/>
    <property type="match status" value="1"/>
</dbReference>
<dbReference type="InterPro" id="IPR050583">
    <property type="entry name" value="Mycobacterial_A85_antigen"/>
</dbReference>
<keyword evidence="1" id="KW-0802">TPR repeat</keyword>
<comment type="caution">
    <text evidence="3">The sequence shown here is derived from an EMBL/GenBank/DDBJ whole genome shotgun (WGS) entry which is preliminary data.</text>
</comment>
<evidence type="ECO:0000256" key="1">
    <source>
        <dbReference type="PROSITE-ProRule" id="PRU00339"/>
    </source>
</evidence>
<evidence type="ECO:0000313" key="4">
    <source>
        <dbReference type="Proteomes" id="UP000623842"/>
    </source>
</evidence>
<dbReference type="InterPro" id="IPR029058">
    <property type="entry name" value="AB_hydrolase_fold"/>
</dbReference>
<sequence length="385" mass="43488">MHIAKRYFYGIIFLVAAQTSYSTEIVETFGHVQTIQSETLNETREILIHLPSAYSKQQAKYPVLYVLDGSRHFKHAVIAMQQLVEAGKMPQTIIVGISNNTGQRMRDSYDGRAQFLTFINKEVTPFITESYSTSAIKVFFGHSAMGLVSLVEFAKGGNAFSKFIASSPAIDTNEEEFFDDFAQKLKSKLPIETDVYFSVGEKNREGLGFVDGAEQLASILEKNATAKVNWHLQILNGHNHTSAAYAAMYNGLSFVFRDFEAPALPNYQAFNTFGGMDKLSEFFIKRGLKYRVESRIPIHTITGLAFAFYGEGKLEQAIELLEQQVANYQEPMFIYGALGFIYEHKQEHKKALQAYQDALRFAKKSNRDAQAQQYYQSKVAELEHG</sequence>
<evidence type="ECO:0000313" key="3">
    <source>
        <dbReference type="EMBL" id="GHG01372.1"/>
    </source>
</evidence>
<proteinExistence type="predicted"/>
<dbReference type="PANTHER" id="PTHR48098:SF6">
    <property type="entry name" value="FERRI-BACILLIBACTIN ESTERASE BESA"/>
    <property type="match status" value="1"/>
</dbReference>
<accession>A0A919BN25</accession>
<dbReference type="InterPro" id="IPR011990">
    <property type="entry name" value="TPR-like_helical_dom_sf"/>
</dbReference>
<organism evidence="3 4">
    <name type="scientific">Thalassotalea marina</name>
    <dbReference type="NCBI Taxonomy" id="1673741"/>
    <lineage>
        <taxon>Bacteria</taxon>
        <taxon>Pseudomonadati</taxon>
        <taxon>Pseudomonadota</taxon>
        <taxon>Gammaproteobacteria</taxon>
        <taxon>Alteromonadales</taxon>
        <taxon>Colwelliaceae</taxon>
        <taxon>Thalassotalea</taxon>
    </lineage>
</organism>
<dbReference type="SUPFAM" id="SSF48452">
    <property type="entry name" value="TPR-like"/>
    <property type="match status" value="1"/>
</dbReference>
<reference evidence="3" key="1">
    <citation type="journal article" date="2014" name="Int. J. Syst. Evol. Microbiol.">
        <title>Complete genome sequence of Corynebacterium casei LMG S-19264T (=DSM 44701T), isolated from a smear-ripened cheese.</title>
        <authorList>
            <consortium name="US DOE Joint Genome Institute (JGI-PGF)"/>
            <person name="Walter F."/>
            <person name="Albersmeier A."/>
            <person name="Kalinowski J."/>
            <person name="Ruckert C."/>
        </authorList>
    </citation>
    <scope>NUCLEOTIDE SEQUENCE</scope>
    <source>
        <strain evidence="3">KCTC 42731</strain>
    </source>
</reference>
<dbReference type="SMART" id="SM00028">
    <property type="entry name" value="TPR"/>
    <property type="match status" value="2"/>
</dbReference>
<evidence type="ECO:0008006" key="5">
    <source>
        <dbReference type="Google" id="ProtNLM"/>
    </source>
</evidence>
<dbReference type="PROSITE" id="PS50005">
    <property type="entry name" value="TPR"/>
    <property type="match status" value="1"/>
</dbReference>
<gene>
    <name evidence="3" type="ORF">GCM10017161_32560</name>
</gene>